<keyword evidence="2" id="KW-1185">Reference proteome</keyword>
<dbReference type="RefSeq" id="WP_125670561.1">
    <property type="nucleotide sequence ID" value="NZ_RCOS01000041.1"/>
</dbReference>
<dbReference type="Proteomes" id="UP000277582">
    <property type="component" value="Unassembled WGS sequence"/>
</dbReference>
<dbReference type="OrthoDB" id="382667at2157"/>
<dbReference type="EMBL" id="RCOS01000041">
    <property type="protein sequence ID" value="RSN77169.1"/>
    <property type="molecule type" value="Genomic_DNA"/>
</dbReference>
<name>A0A429GTQ7_9CREN</name>
<sequence>MTTRIDQDLSKRINKLTEKINKLSKRVNKRYTKLEEMELRQTLRDLCFNRGFEADRGFIARGKPAVDVIITGRKTVALVEIAMRGGSKDIRQLLMASKAYEEIYNVKPNILFLLCVKEPDELTVKRAEKRGVIVTMRPGEIVRTMEKIEKSS</sequence>
<organism evidence="1 2">
    <name type="scientific">Candidatus Methanodesulfokora washburnensis</name>
    <dbReference type="NCBI Taxonomy" id="2478471"/>
    <lineage>
        <taxon>Archaea</taxon>
        <taxon>Thermoproteota</taxon>
        <taxon>Candidatus Korarchaeia</taxon>
        <taxon>Candidatus Korarchaeia incertae sedis</taxon>
        <taxon>Candidatus Methanodesulfokora</taxon>
    </lineage>
</organism>
<comment type="caution">
    <text evidence="1">The sequence shown here is derived from an EMBL/GenBank/DDBJ whole genome shotgun (WGS) entry which is preliminary data.</text>
</comment>
<proteinExistence type="predicted"/>
<evidence type="ECO:0008006" key="3">
    <source>
        <dbReference type="Google" id="ProtNLM"/>
    </source>
</evidence>
<dbReference type="PANTHER" id="PTHR34314:SF6">
    <property type="entry name" value="DUF3782 DOMAIN-CONTAINING PROTEIN"/>
    <property type="match status" value="1"/>
</dbReference>
<dbReference type="PANTHER" id="PTHR34314">
    <property type="entry name" value="CRENARCHAEAL PROTEIN, PUTATIVE-RELATED"/>
    <property type="match status" value="1"/>
</dbReference>
<protein>
    <recommendedName>
        <fullName evidence="3">DUF3782 domain-containing protein</fullName>
    </recommendedName>
</protein>
<gene>
    <name evidence="1" type="ORF">D6D85_02925</name>
</gene>
<evidence type="ECO:0000313" key="1">
    <source>
        <dbReference type="EMBL" id="RSN77169.1"/>
    </source>
</evidence>
<evidence type="ECO:0000313" key="2">
    <source>
        <dbReference type="Proteomes" id="UP000277582"/>
    </source>
</evidence>
<accession>A0A429GTQ7</accession>
<reference evidence="1 2" key="1">
    <citation type="submission" date="2018-10" db="EMBL/GenBank/DDBJ databases">
        <title>Co-occurring genomic capacity for anaerobic methane metabolism and dissimilatory sulfite reduction discovered in the Korarchaeota.</title>
        <authorList>
            <person name="Mckay L.J."/>
            <person name="Dlakic M."/>
            <person name="Fields M.W."/>
            <person name="Delmont T.O."/>
            <person name="Eren A.M."/>
            <person name="Jay Z.J."/>
            <person name="Klingelsmith K.B."/>
            <person name="Rusch D.B."/>
            <person name="Inskeep W.P."/>
        </authorList>
    </citation>
    <scope>NUCLEOTIDE SEQUENCE [LARGE SCALE GENOMIC DNA]</scope>
    <source>
        <strain evidence="1 2">MDKW</strain>
    </source>
</reference>
<dbReference type="AlphaFoldDB" id="A0A429GTQ7"/>